<sequence length="263" mass="28970">MKNKTSICTWSLQNDLQRVAYVMQQSGASKLHLDVAAYDTFVPAAEANGWTITAMMASFPQEDYSTLDSIKITGGIVPDAEWPLNRELAIEAIRKTSGLGIPYLSMHAGFMDHSDQHSYMVFGERLQQLADTAQTAGIRLLLETGQESARDLKRFLQEMNHPALGVNFDPANMILYGKGNPIEAIAELGPWIKHVHIKDATASPVAGEWGQEVPWGQGEVNTAGFFNALDSIGYRGDLAIEREAGEQREQDMIHAAKQLEVPV</sequence>
<dbReference type="HOGENOM" id="CLU_082998_0_0_0"/>
<dbReference type="PANTHER" id="PTHR12110:SF41">
    <property type="entry name" value="INOSOSE DEHYDRATASE"/>
    <property type="match status" value="1"/>
</dbReference>
<keyword evidence="3" id="KW-1185">Reference proteome</keyword>
<evidence type="ECO:0000313" key="3">
    <source>
        <dbReference type="Proteomes" id="UP000000925"/>
    </source>
</evidence>
<dbReference type="GO" id="GO:0016853">
    <property type="term" value="F:isomerase activity"/>
    <property type="evidence" value="ECO:0007669"/>
    <property type="project" value="UniProtKB-KW"/>
</dbReference>
<evidence type="ECO:0000259" key="1">
    <source>
        <dbReference type="Pfam" id="PF01261"/>
    </source>
</evidence>
<dbReference type="KEGG" id="caa:Caka_0544"/>
<dbReference type="Pfam" id="PF01261">
    <property type="entry name" value="AP_endonuc_2"/>
    <property type="match status" value="1"/>
</dbReference>
<gene>
    <name evidence="2" type="ordered locus">Caka_0544</name>
</gene>
<dbReference type="InterPro" id="IPR036237">
    <property type="entry name" value="Xyl_isomerase-like_sf"/>
</dbReference>
<dbReference type="PANTHER" id="PTHR12110">
    <property type="entry name" value="HYDROXYPYRUVATE ISOMERASE"/>
    <property type="match status" value="1"/>
</dbReference>
<protein>
    <submittedName>
        <fullName evidence="2">Xylose isomerase domain protein TIM barrel</fullName>
    </submittedName>
</protein>
<dbReference type="SUPFAM" id="SSF51658">
    <property type="entry name" value="Xylose isomerase-like"/>
    <property type="match status" value="1"/>
</dbReference>
<dbReference type="Proteomes" id="UP000000925">
    <property type="component" value="Chromosome"/>
</dbReference>
<organism evidence="2 3">
    <name type="scientific">Coraliomargarita akajimensis (strain DSM 45221 / IAM 15411 / JCM 23193 / KCTC 12865 / 04OKA010-24)</name>
    <dbReference type="NCBI Taxonomy" id="583355"/>
    <lineage>
        <taxon>Bacteria</taxon>
        <taxon>Pseudomonadati</taxon>
        <taxon>Verrucomicrobiota</taxon>
        <taxon>Opitutia</taxon>
        <taxon>Puniceicoccales</taxon>
        <taxon>Coraliomargaritaceae</taxon>
        <taxon>Coraliomargarita</taxon>
    </lineage>
</organism>
<dbReference type="RefSeq" id="WP_013042294.1">
    <property type="nucleotide sequence ID" value="NC_014008.1"/>
</dbReference>
<dbReference type="OrthoDB" id="3185623at2"/>
<dbReference type="InterPro" id="IPR050312">
    <property type="entry name" value="IolE/XylAMocC-like"/>
</dbReference>
<keyword evidence="2" id="KW-0413">Isomerase</keyword>
<evidence type="ECO:0000313" key="2">
    <source>
        <dbReference type="EMBL" id="ADE53569.1"/>
    </source>
</evidence>
<dbReference type="InterPro" id="IPR013022">
    <property type="entry name" value="Xyl_isomerase-like_TIM-brl"/>
</dbReference>
<name>D5ENR0_CORAD</name>
<dbReference type="STRING" id="583355.Caka_0544"/>
<dbReference type="Gene3D" id="3.20.20.150">
    <property type="entry name" value="Divalent-metal-dependent TIM barrel enzymes"/>
    <property type="match status" value="1"/>
</dbReference>
<accession>D5ENR0</accession>
<dbReference type="AlphaFoldDB" id="D5ENR0"/>
<dbReference type="EMBL" id="CP001998">
    <property type="protein sequence ID" value="ADE53569.1"/>
    <property type="molecule type" value="Genomic_DNA"/>
</dbReference>
<proteinExistence type="predicted"/>
<dbReference type="eggNOG" id="COG1082">
    <property type="taxonomic scope" value="Bacteria"/>
</dbReference>
<reference evidence="2 3" key="1">
    <citation type="journal article" date="2010" name="Stand. Genomic Sci.">
        <title>Complete genome sequence of Coraliomargarita akajimensis type strain (04OKA010-24).</title>
        <authorList>
            <person name="Mavromatis K."/>
            <person name="Abt B."/>
            <person name="Brambilla E."/>
            <person name="Lapidus A."/>
            <person name="Copeland A."/>
            <person name="Deshpande S."/>
            <person name="Nolan M."/>
            <person name="Lucas S."/>
            <person name="Tice H."/>
            <person name="Cheng J.F."/>
            <person name="Han C."/>
            <person name="Detter J.C."/>
            <person name="Woyke T."/>
            <person name="Goodwin L."/>
            <person name="Pitluck S."/>
            <person name="Held B."/>
            <person name="Brettin T."/>
            <person name="Tapia R."/>
            <person name="Ivanova N."/>
            <person name="Mikhailova N."/>
            <person name="Pati A."/>
            <person name="Liolios K."/>
            <person name="Chen A."/>
            <person name="Palaniappan K."/>
            <person name="Land M."/>
            <person name="Hauser L."/>
            <person name="Chang Y.J."/>
            <person name="Jeffries C.D."/>
            <person name="Rohde M."/>
            <person name="Goker M."/>
            <person name="Bristow J."/>
            <person name="Eisen J.A."/>
            <person name="Markowitz V."/>
            <person name="Hugenholtz P."/>
            <person name="Klenk H.P."/>
            <person name="Kyrpides N.C."/>
        </authorList>
    </citation>
    <scope>NUCLEOTIDE SEQUENCE [LARGE SCALE GENOMIC DNA]</scope>
    <source>
        <strain evidence="3">DSM 45221 / IAM 15411 / JCM 23193 / KCTC 12865</strain>
    </source>
</reference>
<feature type="domain" description="Xylose isomerase-like TIM barrel" evidence="1">
    <location>
        <begin position="30"/>
        <end position="256"/>
    </location>
</feature>